<keyword evidence="2" id="KW-0732">Signal</keyword>
<keyword evidence="4" id="KW-1185">Reference proteome</keyword>
<protein>
    <recommendedName>
        <fullName evidence="5">DUF676 domain-containing protein</fullName>
    </recommendedName>
</protein>
<feature type="region of interest" description="Disordered" evidence="1">
    <location>
        <begin position="413"/>
        <end position="453"/>
    </location>
</feature>
<dbReference type="PANTHER" id="PTHR47842">
    <property type="entry name" value="EXPRESSED PROTEIN"/>
    <property type="match status" value="1"/>
</dbReference>
<dbReference type="OrthoDB" id="442243at2759"/>
<evidence type="ECO:0000256" key="1">
    <source>
        <dbReference type="SAM" id="MobiDB-lite"/>
    </source>
</evidence>
<reference evidence="3 4" key="1">
    <citation type="submission" date="2016-05" db="EMBL/GenBank/DDBJ databases">
        <title>A degradative enzymes factory behind the ericoid mycorrhizal symbiosis.</title>
        <authorList>
            <consortium name="DOE Joint Genome Institute"/>
            <person name="Martino E."/>
            <person name="Morin E."/>
            <person name="Grelet G."/>
            <person name="Kuo A."/>
            <person name="Kohler A."/>
            <person name="Daghino S."/>
            <person name="Barry K."/>
            <person name="Choi C."/>
            <person name="Cichocki N."/>
            <person name="Clum A."/>
            <person name="Copeland A."/>
            <person name="Hainaut M."/>
            <person name="Haridas S."/>
            <person name="Labutti K."/>
            <person name="Lindquist E."/>
            <person name="Lipzen A."/>
            <person name="Khouja H.-R."/>
            <person name="Murat C."/>
            <person name="Ohm R."/>
            <person name="Olson A."/>
            <person name="Spatafora J."/>
            <person name="Veneault-Fourrey C."/>
            <person name="Henrissat B."/>
            <person name="Grigoriev I."/>
            <person name="Martin F."/>
            <person name="Perotto S."/>
        </authorList>
    </citation>
    <scope>NUCLEOTIDE SEQUENCE [LARGE SCALE GENOMIC DNA]</scope>
    <source>
        <strain evidence="3 4">UAMH 7357</strain>
    </source>
</reference>
<dbReference type="EMBL" id="KZ613521">
    <property type="protein sequence ID" value="PMD14488.1"/>
    <property type="molecule type" value="Genomic_DNA"/>
</dbReference>
<evidence type="ECO:0008006" key="5">
    <source>
        <dbReference type="Google" id="ProtNLM"/>
    </source>
</evidence>
<feature type="compositionally biased region" description="Basic and acidic residues" evidence="1">
    <location>
        <begin position="509"/>
        <end position="520"/>
    </location>
</feature>
<dbReference type="Proteomes" id="UP000235672">
    <property type="component" value="Unassembled WGS sequence"/>
</dbReference>
<dbReference type="STRING" id="1745343.A0A2J6PKB1"/>
<gene>
    <name evidence="3" type="ORF">NA56DRAFT_635832</name>
</gene>
<proteinExistence type="predicted"/>
<sequence length="520" mass="57236">MMIKTLLLCFIHGFKGDEETFFQFPEDLKKAVSEKNPELNVQTRVYPKYETRGDLAACVETFREWLQDQVTDLERDAATPSAILDPSVSVILVAHSMGGFVAADTLFSVLDNRPVSSDSKQNLMFPLIQGLIAFDTPFNGLSRSMFAYGAFTQYQNITSIWNIFSSVSTSLPALLGSAAASSASTTAASTAAASSASAVASNQKTSWKRWQLLAARTGTIGAIAAGGVAAYTYREQILSGLKSINRENLASINYKEGLAKLPNIRYKENLEQGLAYVSRESIGEGFAWMAGHLKFVGALMKQTQLTTRLERLSHLEGVGLVDVYTSLGENGYWSGGYFIPKRTFCAVPAGKGEEGKARLFVEHRMEKAGNEIEAHCSMFRPEKNKGYEEMLAVSCGFVGEWVKNDPRKMKDEYKPSREQLRRSKSESQTWDDDGVVLTPGEKEGEVEKEDGDEDQLEAILKSRDMPQPEDGGVDDEELQMALQAPLPADEEAVKNGELESAAKVPLPGEDDRYKEIFDGI</sequence>
<feature type="compositionally biased region" description="Basic and acidic residues" evidence="1">
    <location>
        <begin position="413"/>
        <end position="425"/>
    </location>
</feature>
<dbReference type="InterPro" id="IPR029058">
    <property type="entry name" value="AB_hydrolase_fold"/>
</dbReference>
<organism evidence="3 4">
    <name type="scientific">Hyaloscypha hepaticicola</name>
    <dbReference type="NCBI Taxonomy" id="2082293"/>
    <lineage>
        <taxon>Eukaryota</taxon>
        <taxon>Fungi</taxon>
        <taxon>Dikarya</taxon>
        <taxon>Ascomycota</taxon>
        <taxon>Pezizomycotina</taxon>
        <taxon>Leotiomycetes</taxon>
        <taxon>Helotiales</taxon>
        <taxon>Hyaloscyphaceae</taxon>
        <taxon>Hyaloscypha</taxon>
    </lineage>
</organism>
<feature type="chain" id="PRO_5014451045" description="DUF676 domain-containing protein" evidence="2">
    <location>
        <begin position="17"/>
        <end position="520"/>
    </location>
</feature>
<feature type="signal peptide" evidence="2">
    <location>
        <begin position="1"/>
        <end position="16"/>
    </location>
</feature>
<dbReference type="SUPFAM" id="SSF53474">
    <property type="entry name" value="alpha/beta-Hydrolases"/>
    <property type="match status" value="1"/>
</dbReference>
<evidence type="ECO:0000313" key="4">
    <source>
        <dbReference type="Proteomes" id="UP000235672"/>
    </source>
</evidence>
<dbReference type="PANTHER" id="PTHR47842:SF2">
    <property type="entry name" value="DUF676 DOMAIN-CONTAINING PROTEIN"/>
    <property type="match status" value="1"/>
</dbReference>
<accession>A0A2J6PKB1</accession>
<feature type="region of interest" description="Disordered" evidence="1">
    <location>
        <begin position="481"/>
        <end position="520"/>
    </location>
</feature>
<evidence type="ECO:0000313" key="3">
    <source>
        <dbReference type="EMBL" id="PMD14488.1"/>
    </source>
</evidence>
<dbReference type="AlphaFoldDB" id="A0A2J6PKB1"/>
<evidence type="ECO:0000256" key="2">
    <source>
        <dbReference type="SAM" id="SignalP"/>
    </source>
</evidence>
<name>A0A2J6PKB1_9HELO</name>
<dbReference type="Gene3D" id="3.40.50.1820">
    <property type="entry name" value="alpha/beta hydrolase"/>
    <property type="match status" value="1"/>
</dbReference>